<organism evidence="2 3">
    <name type="scientific">Streptococcus vestibularis</name>
    <dbReference type="NCBI Taxonomy" id="1343"/>
    <lineage>
        <taxon>Bacteria</taxon>
        <taxon>Bacillati</taxon>
        <taxon>Bacillota</taxon>
        <taxon>Bacilli</taxon>
        <taxon>Lactobacillales</taxon>
        <taxon>Streptococcaceae</taxon>
        <taxon>Streptococcus</taxon>
    </lineage>
</organism>
<protein>
    <recommendedName>
        <fullName evidence="1">HTH cro/C1-type domain-containing protein</fullName>
    </recommendedName>
</protein>
<dbReference type="EMBL" id="CABHNJ010000026">
    <property type="protein sequence ID" value="VUX02078.1"/>
    <property type="molecule type" value="Genomic_DNA"/>
</dbReference>
<dbReference type="GO" id="GO:0003677">
    <property type="term" value="F:DNA binding"/>
    <property type="evidence" value="ECO:0007669"/>
    <property type="project" value="InterPro"/>
</dbReference>
<evidence type="ECO:0000313" key="2">
    <source>
        <dbReference type="EMBL" id="VUX02078.1"/>
    </source>
</evidence>
<dbReference type="Pfam" id="PF13443">
    <property type="entry name" value="HTH_26"/>
    <property type="match status" value="1"/>
</dbReference>
<dbReference type="Gene3D" id="1.10.260.40">
    <property type="entry name" value="lambda repressor-like DNA-binding domains"/>
    <property type="match status" value="1"/>
</dbReference>
<name>A0A564T3R2_STRVE</name>
<sequence>MTIISYDPLWNTMKIKQISQYKLLKSGIDNKTLDSLKKDKNITLLTLEKLCRILDCSPNEIVKFIDETPNNQH</sequence>
<dbReference type="InterPro" id="IPR010982">
    <property type="entry name" value="Lambda_DNA-bd_dom_sf"/>
</dbReference>
<dbReference type="SUPFAM" id="SSF47413">
    <property type="entry name" value="lambda repressor-like DNA-binding domains"/>
    <property type="match status" value="1"/>
</dbReference>
<proteinExistence type="predicted"/>
<evidence type="ECO:0000259" key="1">
    <source>
        <dbReference type="PROSITE" id="PS50943"/>
    </source>
</evidence>
<evidence type="ECO:0000313" key="3">
    <source>
        <dbReference type="Proteomes" id="UP000380217"/>
    </source>
</evidence>
<gene>
    <name evidence="2" type="ORF">SSSS39_01381</name>
</gene>
<accession>A0A564T3R2</accession>
<dbReference type="AlphaFoldDB" id="A0A564T3R2"/>
<dbReference type="InterPro" id="IPR001387">
    <property type="entry name" value="Cro/C1-type_HTH"/>
</dbReference>
<dbReference type="Proteomes" id="UP000380217">
    <property type="component" value="Unassembled WGS sequence"/>
</dbReference>
<feature type="domain" description="HTH cro/C1-type" evidence="1">
    <location>
        <begin position="40"/>
        <end position="61"/>
    </location>
</feature>
<dbReference type="PROSITE" id="PS50943">
    <property type="entry name" value="HTH_CROC1"/>
    <property type="match status" value="1"/>
</dbReference>
<reference evidence="2 3" key="1">
    <citation type="submission" date="2019-07" db="EMBL/GenBank/DDBJ databases">
        <authorList>
            <person name="Hibberd C M."/>
            <person name="Gehrig L. J."/>
            <person name="Chang H.-W."/>
            <person name="Venkatesh S."/>
        </authorList>
    </citation>
    <scope>NUCLEOTIDE SEQUENCE [LARGE SCALE GENOMIC DNA]</scope>
    <source>
        <strain evidence="2">Streptococcus_salivarius_SS_Bg39</strain>
    </source>
</reference>